<feature type="region of interest" description="Disordered" evidence="1">
    <location>
        <begin position="295"/>
        <end position="316"/>
    </location>
</feature>
<gene>
    <name evidence="3" type="ORF">QE152_g38379</name>
</gene>
<evidence type="ECO:0000256" key="2">
    <source>
        <dbReference type="SAM" id="Phobius"/>
    </source>
</evidence>
<dbReference type="Proteomes" id="UP001458880">
    <property type="component" value="Unassembled WGS sequence"/>
</dbReference>
<accession>A0AAW1HYI8</accession>
<keyword evidence="2" id="KW-0472">Membrane</keyword>
<evidence type="ECO:0000313" key="4">
    <source>
        <dbReference type="Proteomes" id="UP001458880"/>
    </source>
</evidence>
<keyword evidence="2" id="KW-0812">Transmembrane</keyword>
<keyword evidence="4" id="KW-1185">Reference proteome</keyword>
<keyword evidence="2" id="KW-1133">Transmembrane helix</keyword>
<organism evidence="3 4">
    <name type="scientific">Popillia japonica</name>
    <name type="common">Japanese beetle</name>
    <dbReference type="NCBI Taxonomy" id="7064"/>
    <lineage>
        <taxon>Eukaryota</taxon>
        <taxon>Metazoa</taxon>
        <taxon>Ecdysozoa</taxon>
        <taxon>Arthropoda</taxon>
        <taxon>Hexapoda</taxon>
        <taxon>Insecta</taxon>
        <taxon>Pterygota</taxon>
        <taxon>Neoptera</taxon>
        <taxon>Endopterygota</taxon>
        <taxon>Coleoptera</taxon>
        <taxon>Polyphaga</taxon>
        <taxon>Scarabaeiformia</taxon>
        <taxon>Scarabaeidae</taxon>
        <taxon>Rutelinae</taxon>
        <taxon>Popillia</taxon>
    </lineage>
</organism>
<feature type="compositionally biased region" description="Basic and acidic residues" evidence="1">
    <location>
        <begin position="350"/>
        <end position="367"/>
    </location>
</feature>
<evidence type="ECO:0000313" key="3">
    <source>
        <dbReference type="EMBL" id="KAK9681342.1"/>
    </source>
</evidence>
<sequence>MCCAHTLPYFNVLCWKRNRARGPCNEIRVLELILCIVSFGLSYYFSATGILPVPIFLILFCMLGIIFILIVDIIVISAWYPIGWRAWILISLSSALYYFACTGLSFLIVHKHYIMGSIFYCITAIVFLLDGLCIIWLVRRTGDTVSRTCPSTCKSSQVLPMNRPVQLIVARPSVSTYAGSIRIAPQTISPSASSRQMQPSCGERASVYSTQRSTRVSYCKRMPSAVYSSRSIGDVAKPDSPCACSNKMVAPPLYSNSSLRSLTRTQSSFNRQAPAVTHGGTFHVSKDVLPMPSVQPTKSISEPDLSDSFEIGDSPRKNSRSVAIMIKMYPPHKQHEVDLTPLKSPFAPEPYDRPRKPPKIDRVKSVQ</sequence>
<name>A0AAW1HYI8_POPJA</name>
<comment type="caution">
    <text evidence="3">The sequence shown here is derived from an EMBL/GenBank/DDBJ whole genome shotgun (WGS) entry which is preliminary data.</text>
</comment>
<proteinExistence type="predicted"/>
<evidence type="ECO:0008006" key="5">
    <source>
        <dbReference type="Google" id="ProtNLM"/>
    </source>
</evidence>
<feature type="transmembrane region" description="Helical" evidence="2">
    <location>
        <begin position="27"/>
        <end position="45"/>
    </location>
</feature>
<protein>
    <recommendedName>
        <fullName evidence="5">MARVEL domain-containing protein</fullName>
    </recommendedName>
</protein>
<feature type="transmembrane region" description="Helical" evidence="2">
    <location>
        <begin position="51"/>
        <end position="80"/>
    </location>
</feature>
<evidence type="ECO:0000256" key="1">
    <source>
        <dbReference type="SAM" id="MobiDB-lite"/>
    </source>
</evidence>
<feature type="region of interest" description="Disordered" evidence="1">
    <location>
        <begin position="333"/>
        <end position="367"/>
    </location>
</feature>
<feature type="transmembrane region" description="Helical" evidence="2">
    <location>
        <begin position="87"/>
        <end position="108"/>
    </location>
</feature>
<dbReference type="AlphaFoldDB" id="A0AAW1HYI8"/>
<reference evidence="3 4" key="1">
    <citation type="journal article" date="2024" name="BMC Genomics">
        <title>De novo assembly and annotation of Popillia japonica's genome with initial clues to its potential as an invasive pest.</title>
        <authorList>
            <person name="Cucini C."/>
            <person name="Boschi S."/>
            <person name="Funari R."/>
            <person name="Cardaioli E."/>
            <person name="Iannotti N."/>
            <person name="Marturano G."/>
            <person name="Paoli F."/>
            <person name="Bruttini M."/>
            <person name="Carapelli A."/>
            <person name="Frati F."/>
            <person name="Nardi F."/>
        </authorList>
    </citation>
    <scope>NUCLEOTIDE SEQUENCE [LARGE SCALE GENOMIC DNA]</scope>
    <source>
        <strain evidence="3">DMR45628</strain>
    </source>
</reference>
<dbReference type="EMBL" id="JASPKY010000823">
    <property type="protein sequence ID" value="KAK9681342.1"/>
    <property type="molecule type" value="Genomic_DNA"/>
</dbReference>
<feature type="transmembrane region" description="Helical" evidence="2">
    <location>
        <begin position="114"/>
        <end position="138"/>
    </location>
</feature>